<name>A0A3N4HEG5_ASCIM</name>
<accession>A0A3N4HEG5</accession>
<keyword evidence="2" id="KW-1185">Reference proteome</keyword>
<sequence>MANLLALPRTNLAKEPGIPTLPTWMAYRRLGILGTWPHLGPRDNAYNPLYNTPEAKRNNDLRDLICYKIKDICRRYGFTNKSTSLQADIWDLAMQECRVIRDWPPEVFQILNTPTDQRWVAYMHAVDKLLRDAVKRNTRNPYTIVAPDAPFLDYGTIHREQLIDVTVHIFYVDPLLVLAVNPNVNPVSLFPITSAWYEMENG</sequence>
<dbReference type="AlphaFoldDB" id="A0A3N4HEG5"/>
<evidence type="ECO:0000313" key="1">
    <source>
        <dbReference type="EMBL" id="RPA70580.1"/>
    </source>
</evidence>
<proteinExistence type="predicted"/>
<dbReference type="Proteomes" id="UP000275078">
    <property type="component" value="Unassembled WGS sequence"/>
</dbReference>
<evidence type="ECO:0000313" key="2">
    <source>
        <dbReference type="Proteomes" id="UP000275078"/>
    </source>
</evidence>
<reference evidence="1 2" key="1">
    <citation type="journal article" date="2018" name="Nat. Ecol. Evol.">
        <title>Pezizomycetes genomes reveal the molecular basis of ectomycorrhizal truffle lifestyle.</title>
        <authorList>
            <person name="Murat C."/>
            <person name="Payen T."/>
            <person name="Noel B."/>
            <person name="Kuo A."/>
            <person name="Morin E."/>
            <person name="Chen J."/>
            <person name="Kohler A."/>
            <person name="Krizsan K."/>
            <person name="Balestrini R."/>
            <person name="Da Silva C."/>
            <person name="Montanini B."/>
            <person name="Hainaut M."/>
            <person name="Levati E."/>
            <person name="Barry K.W."/>
            <person name="Belfiori B."/>
            <person name="Cichocki N."/>
            <person name="Clum A."/>
            <person name="Dockter R.B."/>
            <person name="Fauchery L."/>
            <person name="Guy J."/>
            <person name="Iotti M."/>
            <person name="Le Tacon F."/>
            <person name="Lindquist E.A."/>
            <person name="Lipzen A."/>
            <person name="Malagnac F."/>
            <person name="Mello A."/>
            <person name="Molinier V."/>
            <person name="Miyauchi S."/>
            <person name="Poulain J."/>
            <person name="Riccioni C."/>
            <person name="Rubini A."/>
            <person name="Sitrit Y."/>
            <person name="Splivallo R."/>
            <person name="Traeger S."/>
            <person name="Wang M."/>
            <person name="Zifcakova L."/>
            <person name="Wipf D."/>
            <person name="Zambonelli A."/>
            <person name="Paolocci F."/>
            <person name="Nowrousian M."/>
            <person name="Ottonello S."/>
            <person name="Baldrian P."/>
            <person name="Spatafora J.W."/>
            <person name="Henrissat B."/>
            <person name="Nagy L.G."/>
            <person name="Aury J.M."/>
            <person name="Wincker P."/>
            <person name="Grigoriev I.V."/>
            <person name="Bonfante P."/>
            <person name="Martin F.M."/>
        </authorList>
    </citation>
    <scope>NUCLEOTIDE SEQUENCE [LARGE SCALE GENOMIC DNA]</scope>
    <source>
        <strain evidence="1 2">RN42</strain>
    </source>
</reference>
<organism evidence="1 2">
    <name type="scientific">Ascobolus immersus RN42</name>
    <dbReference type="NCBI Taxonomy" id="1160509"/>
    <lineage>
        <taxon>Eukaryota</taxon>
        <taxon>Fungi</taxon>
        <taxon>Dikarya</taxon>
        <taxon>Ascomycota</taxon>
        <taxon>Pezizomycotina</taxon>
        <taxon>Pezizomycetes</taxon>
        <taxon>Pezizales</taxon>
        <taxon>Ascobolaceae</taxon>
        <taxon>Ascobolus</taxon>
    </lineage>
</organism>
<dbReference type="OrthoDB" id="1743261at2759"/>
<gene>
    <name evidence="1" type="ORF">BJ508DRAFT_337041</name>
</gene>
<protein>
    <submittedName>
        <fullName evidence="1">Uncharacterized protein</fullName>
    </submittedName>
</protein>
<dbReference type="EMBL" id="ML120237">
    <property type="protein sequence ID" value="RPA70580.1"/>
    <property type="molecule type" value="Genomic_DNA"/>
</dbReference>